<name>A0A1L7U2G8_FUSMA</name>
<evidence type="ECO:0000313" key="3">
    <source>
        <dbReference type="EMBL" id="CVL03392.1"/>
    </source>
</evidence>
<dbReference type="AlphaFoldDB" id="A0A1L7U2G8"/>
<protein>
    <submittedName>
        <fullName evidence="3">Uncharacterized protein</fullName>
    </submittedName>
</protein>
<reference evidence="4" key="1">
    <citation type="journal article" date="2016" name="Genome Biol. Evol.">
        <title>Comparative 'omics' of the Fusarium fujikuroi species complex highlights differences in genetic potential and metabolite synthesis.</title>
        <authorList>
            <person name="Niehaus E.-M."/>
            <person name="Muensterkoetter M."/>
            <person name="Proctor R.H."/>
            <person name="Brown D.W."/>
            <person name="Sharon A."/>
            <person name="Idan Y."/>
            <person name="Oren-Young L."/>
            <person name="Sieber C.M."/>
            <person name="Novak O."/>
            <person name="Pencik A."/>
            <person name="Tarkowska D."/>
            <person name="Hromadova K."/>
            <person name="Freeman S."/>
            <person name="Maymon M."/>
            <person name="Elazar M."/>
            <person name="Youssef S.A."/>
            <person name="El-Shabrawy E.S.M."/>
            <person name="Shalaby A.B.A."/>
            <person name="Houterman P."/>
            <person name="Brock N.L."/>
            <person name="Burkhardt I."/>
            <person name="Tsavkelova E.A."/>
            <person name="Dickschat J.S."/>
            <person name="Galuszka P."/>
            <person name="Gueldener U."/>
            <person name="Tudzynski B."/>
        </authorList>
    </citation>
    <scope>NUCLEOTIDE SEQUENCE [LARGE SCALE GENOMIC DNA]</scope>
    <source>
        <strain evidence="4">MRC7560</strain>
    </source>
</reference>
<sequence length="273" mass="28540">MSSPKMLATLLAICLSFPSISAGPCKPQSSLSESTTTTLGAETAFGLSSSTASLPTSFTQSVVTSVEVADPTTTHPTTDTTNIGTTTADGTTTAGVPVTTTDATNIPTTTTESTGTCTLGPMLDPQPNYHLEFTIGVETCYHLDRSYRWRLGGGASNGFNPWVLTTDGGEFFSVQNNGHVSYRRGYVIAQEPGTDNIGGISDSDTARASWTRLTCKAFTTSNAPFVYMTCVGDGPEHSIFQICQLSPNGPLSLLLSSSVSPGCTEARLFAADS</sequence>
<keyword evidence="2" id="KW-0732">Signal</keyword>
<feature type="region of interest" description="Disordered" evidence="1">
    <location>
        <begin position="71"/>
        <end position="119"/>
    </location>
</feature>
<keyword evidence="4" id="KW-1185">Reference proteome</keyword>
<feature type="signal peptide" evidence="2">
    <location>
        <begin position="1"/>
        <end position="22"/>
    </location>
</feature>
<accession>A0A1L7U2G8</accession>
<gene>
    <name evidence="3" type="ORF">FMAN_15218</name>
</gene>
<evidence type="ECO:0000256" key="1">
    <source>
        <dbReference type="SAM" id="MobiDB-lite"/>
    </source>
</evidence>
<dbReference type="GeneID" id="65094461"/>
<dbReference type="VEuPathDB" id="FungiDB:FMAN_15218"/>
<evidence type="ECO:0000313" key="4">
    <source>
        <dbReference type="Proteomes" id="UP000184255"/>
    </source>
</evidence>
<dbReference type="EMBL" id="FCQH01000014">
    <property type="protein sequence ID" value="CVL03392.1"/>
    <property type="molecule type" value="Genomic_DNA"/>
</dbReference>
<dbReference type="RefSeq" id="XP_041688110.1">
    <property type="nucleotide sequence ID" value="XM_041822429.1"/>
</dbReference>
<proteinExistence type="predicted"/>
<organism evidence="3 4">
    <name type="scientific">Fusarium mangiferae</name>
    <name type="common">Mango malformation disease fungus</name>
    <dbReference type="NCBI Taxonomy" id="192010"/>
    <lineage>
        <taxon>Eukaryota</taxon>
        <taxon>Fungi</taxon>
        <taxon>Dikarya</taxon>
        <taxon>Ascomycota</taxon>
        <taxon>Pezizomycotina</taxon>
        <taxon>Sordariomycetes</taxon>
        <taxon>Hypocreomycetidae</taxon>
        <taxon>Hypocreales</taxon>
        <taxon>Nectriaceae</taxon>
        <taxon>Fusarium</taxon>
        <taxon>Fusarium fujikuroi species complex</taxon>
    </lineage>
</organism>
<feature type="chain" id="PRO_5012137374" evidence="2">
    <location>
        <begin position="23"/>
        <end position="273"/>
    </location>
</feature>
<evidence type="ECO:0000256" key="2">
    <source>
        <dbReference type="SAM" id="SignalP"/>
    </source>
</evidence>
<dbReference type="Proteomes" id="UP000184255">
    <property type="component" value="Unassembled WGS sequence"/>
</dbReference>
<feature type="compositionally biased region" description="Low complexity" evidence="1">
    <location>
        <begin position="71"/>
        <end position="118"/>
    </location>
</feature>
<comment type="caution">
    <text evidence="3">The sequence shown here is derived from an EMBL/GenBank/DDBJ whole genome shotgun (WGS) entry which is preliminary data.</text>
</comment>